<gene>
    <name evidence="2" type="ORF">DARMORV10_A07P32690.1</name>
</gene>
<evidence type="ECO:0000313" key="2">
    <source>
        <dbReference type="EMBL" id="CAF2187348.1"/>
    </source>
</evidence>
<name>A0A816Z0D2_BRANA</name>
<accession>A0A816Z0D2</accession>
<organism evidence="2">
    <name type="scientific">Brassica napus</name>
    <name type="common">Rape</name>
    <dbReference type="NCBI Taxonomy" id="3708"/>
    <lineage>
        <taxon>Eukaryota</taxon>
        <taxon>Viridiplantae</taxon>
        <taxon>Streptophyta</taxon>
        <taxon>Embryophyta</taxon>
        <taxon>Tracheophyta</taxon>
        <taxon>Spermatophyta</taxon>
        <taxon>Magnoliopsida</taxon>
        <taxon>eudicotyledons</taxon>
        <taxon>Gunneridae</taxon>
        <taxon>Pentapetalae</taxon>
        <taxon>rosids</taxon>
        <taxon>malvids</taxon>
        <taxon>Brassicales</taxon>
        <taxon>Brassicaceae</taxon>
        <taxon>Brassiceae</taxon>
        <taxon>Brassica</taxon>
    </lineage>
</organism>
<dbReference type="EMBL" id="HG994361">
    <property type="protein sequence ID" value="CAF2187348.1"/>
    <property type="molecule type" value="Genomic_DNA"/>
</dbReference>
<keyword evidence="1" id="KW-1133">Transmembrane helix</keyword>
<protein>
    <submittedName>
        <fullName evidence="2">(rape) hypothetical protein</fullName>
    </submittedName>
</protein>
<dbReference type="AlphaFoldDB" id="A0A816Z0D2"/>
<feature type="transmembrane region" description="Helical" evidence="1">
    <location>
        <begin position="14"/>
        <end position="31"/>
    </location>
</feature>
<keyword evidence="1" id="KW-0812">Transmembrane</keyword>
<sequence>MHKHLGLADKLDSLYLFASLFSLLFYFFDLFSCGHFKLMCYDASMSSVVRFFLRIQVLNLCLCVNSHRLGSN</sequence>
<dbReference type="Proteomes" id="UP001295469">
    <property type="component" value="Chromosome A07"/>
</dbReference>
<keyword evidence="1" id="KW-0472">Membrane</keyword>
<evidence type="ECO:0000256" key="1">
    <source>
        <dbReference type="SAM" id="Phobius"/>
    </source>
</evidence>
<reference evidence="2" key="1">
    <citation type="submission" date="2021-01" db="EMBL/GenBank/DDBJ databases">
        <authorList>
            <consortium name="Genoscope - CEA"/>
            <person name="William W."/>
        </authorList>
    </citation>
    <scope>NUCLEOTIDE SEQUENCE</scope>
</reference>
<proteinExistence type="predicted"/>